<evidence type="ECO:0000256" key="1">
    <source>
        <dbReference type="SAM" id="MobiDB-lite"/>
    </source>
</evidence>
<sequence length="211" mass="22195">DTYMTPGSRVPRVGSIEVVTASQFALLERAVRELQKIAGPLPTPALPDNQRLREDLAKGTASLTDTMKAMQLHARVDAAEQGLTQMAGLLTQLAAMGALPSEMVARIGEMQHGQWAGQGPGQHAPFAGHSPEQGYGYHGQFPTHRGPTSPHGTQGEMAAGHTGGGAYPPDMRTQGHTGPPQSTATSMLSRGQGASAVSILFSAFFEKRCPT</sequence>
<reference evidence="2" key="1">
    <citation type="journal article" date="2021" name="G3 (Bethesda)">
        <title>Genome and transcriptome analysis of the beet armyworm Spodoptera exigua reveals targets for pest control. .</title>
        <authorList>
            <person name="Simon S."/>
            <person name="Breeschoten T."/>
            <person name="Jansen H.J."/>
            <person name="Dirks R.P."/>
            <person name="Schranz M.E."/>
            <person name="Ros V.I.D."/>
        </authorList>
    </citation>
    <scope>NUCLEOTIDE SEQUENCE</scope>
    <source>
        <strain evidence="2">TB_SE_WUR_2020</strain>
    </source>
</reference>
<dbReference type="EMBL" id="JACEFF010000068">
    <property type="protein sequence ID" value="KAH9644724.1"/>
    <property type="molecule type" value="Genomic_DNA"/>
</dbReference>
<dbReference type="AlphaFoldDB" id="A0A922MXP3"/>
<organism evidence="2 3">
    <name type="scientific">Spodoptera exigua</name>
    <name type="common">Beet armyworm</name>
    <name type="synonym">Noctua fulgens</name>
    <dbReference type="NCBI Taxonomy" id="7107"/>
    <lineage>
        <taxon>Eukaryota</taxon>
        <taxon>Metazoa</taxon>
        <taxon>Ecdysozoa</taxon>
        <taxon>Arthropoda</taxon>
        <taxon>Hexapoda</taxon>
        <taxon>Insecta</taxon>
        <taxon>Pterygota</taxon>
        <taxon>Neoptera</taxon>
        <taxon>Endopterygota</taxon>
        <taxon>Lepidoptera</taxon>
        <taxon>Glossata</taxon>
        <taxon>Ditrysia</taxon>
        <taxon>Noctuoidea</taxon>
        <taxon>Noctuidae</taxon>
        <taxon>Amphipyrinae</taxon>
        <taxon>Spodoptera</taxon>
    </lineage>
</organism>
<proteinExistence type="predicted"/>
<feature type="region of interest" description="Disordered" evidence="1">
    <location>
        <begin position="113"/>
        <end position="190"/>
    </location>
</feature>
<evidence type="ECO:0000313" key="3">
    <source>
        <dbReference type="Proteomes" id="UP000814243"/>
    </source>
</evidence>
<feature type="compositionally biased region" description="Polar residues" evidence="1">
    <location>
        <begin position="174"/>
        <end position="189"/>
    </location>
</feature>
<dbReference type="Proteomes" id="UP000814243">
    <property type="component" value="Unassembled WGS sequence"/>
</dbReference>
<evidence type="ECO:0000313" key="2">
    <source>
        <dbReference type="EMBL" id="KAH9644724.1"/>
    </source>
</evidence>
<name>A0A922MXP3_SPOEX</name>
<gene>
    <name evidence="2" type="ORF">HF086_003829</name>
</gene>
<comment type="caution">
    <text evidence="2">The sequence shown here is derived from an EMBL/GenBank/DDBJ whole genome shotgun (WGS) entry which is preliminary data.</text>
</comment>
<protein>
    <submittedName>
        <fullName evidence="2">Uncharacterized protein</fullName>
    </submittedName>
</protein>
<feature type="non-terminal residue" evidence="2">
    <location>
        <position position="1"/>
    </location>
</feature>
<accession>A0A922MXP3</accession>